<proteinExistence type="predicted"/>
<reference evidence="2" key="1">
    <citation type="submission" date="2010-08" db="EMBL/GenBank/DDBJ databases">
        <authorList>
            <consortium name="Caenorhabditis japonica Sequencing Consortium"/>
            <person name="Wilson R.K."/>
        </authorList>
    </citation>
    <scope>NUCLEOTIDE SEQUENCE [LARGE SCALE GENOMIC DNA]</scope>
    <source>
        <strain evidence="2">DF5081</strain>
    </source>
</reference>
<keyword evidence="2" id="KW-1185">Reference proteome</keyword>
<accession>A0A8R1EG05</accession>
<name>A0A8R1EG05_CAEJA</name>
<protein>
    <submittedName>
        <fullName evidence="1">Uncharacterized protein</fullName>
    </submittedName>
</protein>
<sequence length="112" mass="12794">MKDGKLTVKLRNNQFLSDADYEHLFERIVLHLRHKNPSISLINAFNLTASHVIPHVLITCFAAWKNVDLETAKQIFYQQSACVLGLDPSMSIPVTDQMEELCRLACDEHQTI</sequence>
<dbReference type="Proteomes" id="UP000005237">
    <property type="component" value="Unassembled WGS sequence"/>
</dbReference>
<evidence type="ECO:0000313" key="1">
    <source>
        <dbReference type="EnsemblMetazoa" id="CJA32932.1"/>
    </source>
</evidence>
<reference evidence="1" key="2">
    <citation type="submission" date="2022-06" db="UniProtKB">
        <authorList>
            <consortium name="EnsemblMetazoa"/>
        </authorList>
    </citation>
    <scope>IDENTIFICATION</scope>
    <source>
        <strain evidence="1">DF5081</strain>
    </source>
</reference>
<dbReference type="EnsemblMetazoa" id="CJA32932.1">
    <property type="protein sequence ID" value="CJA32932.1"/>
    <property type="gene ID" value="WBGene00208779"/>
</dbReference>
<evidence type="ECO:0000313" key="2">
    <source>
        <dbReference type="Proteomes" id="UP000005237"/>
    </source>
</evidence>
<dbReference type="AlphaFoldDB" id="A0A8R1EG05"/>
<organism evidence="1 2">
    <name type="scientific">Caenorhabditis japonica</name>
    <dbReference type="NCBI Taxonomy" id="281687"/>
    <lineage>
        <taxon>Eukaryota</taxon>
        <taxon>Metazoa</taxon>
        <taxon>Ecdysozoa</taxon>
        <taxon>Nematoda</taxon>
        <taxon>Chromadorea</taxon>
        <taxon>Rhabditida</taxon>
        <taxon>Rhabditina</taxon>
        <taxon>Rhabditomorpha</taxon>
        <taxon>Rhabditoidea</taxon>
        <taxon>Rhabditidae</taxon>
        <taxon>Peloderinae</taxon>
        <taxon>Caenorhabditis</taxon>
    </lineage>
</organism>